<reference evidence="8" key="1">
    <citation type="submission" date="2021-04" db="EMBL/GenBank/DDBJ databases">
        <authorList>
            <person name="Tunstrom K."/>
        </authorList>
    </citation>
    <scope>NUCLEOTIDE SEQUENCE</scope>
</reference>
<organism evidence="8 9">
    <name type="scientific">Parnassius apollo</name>
    <name type="common">Apollo butterfly</name>
    <name type="synonym">Papilio apollo</name>
    <dbReference type="NCBI Taxonomy" id="110799"/>
    <lineage>
        <taxon>Eukaryota</taxon>
        <taxon>Metazoa</taxon>
        <taxon>Ecdysozoa</taxon>
        <taxon>Arthropoda</taxon>
        <taxon>Hexapoda</taxon>
        <taxon>Insecta</taxon>
        <taxon>Pterygota</taxon>
        <taxon>Neoptera</taxon>
        <taxon>Endopterygota</taxon>
        <taxon>Lepidoptera</taxon>
        <taxon>Glossata</taxon>
        <taxon>Ditrysia</taxon>
        <taxon>Papilionoidea</taxon>
        <taxon>Papilionidae</taxon>
        <taxon>Parnassiinae</taxon>
        <taxon>Parnassini</taxon>
        <taxon>Parnassius</taxon>
        <taxon>Parnassius</taxon>
    </lineage>
</organism>
<evidence type="ECO:0000313" key="8">
    <source>
        <dbReference type="EMBL" id="CAG5027810.1"/>
    </source>
</evidence>
<proteinExistence type="predicted"/>
<sequence length="548" mass="62164">MVRTYRRKTDAEEWSQKKMKEAVNKVQNKELTLRKAAEIFAVPFTSLQRRVTLSRGIIKRRGGQPALDENAEKKLADRLLHLASRGFGITPKAVRKYAFEFAERQNIKHKFDRNAGMAGQDWFHRFMQRNKKLTIRKPEGLSRARCDGMKKEKVAEFFNTLETVVDNNNLRGKPECVYNVDETGMPLSNRPPNIIAQKGAKNVVGMTSVERGENVTVLACMNAAGQYIPPFVLFKGVRKRDDFLLGMPPGTEVAMTENGWVTEEAFKLWLQHFNRYRTPGKVVLILDGHASHTSYSVVDLCDSLEIELESQKSLSEHFSNRAWNQAATVRNATKGFEKTGIFPLNANAIPDHKFIGDQESDIVESQVQSPSSQKMQLHVQATNTKPLDNIVPSTSSQQSDEAQPPTCAEIIKEILPSPLKSPIASKRIRKVSKLVLYLTSPQNKTTLLEKEAKKKFKVDNKTKENKEKAVGKENTMKKMKNKAKLAIKIKSSSPKHREWHCIYCSEIFVHPPSEDWIQCNACEEWCHEKCADMGEEKGPYICELCADN</sequence>
<evidence type="ECO:0000313" key="9">
    <source>
        <dbReference type="Proteomes" id="UP000691718"/>
    </source>
</evidence>
<comment type="caution">
    <text evidence="8">The sequence shown here is derived from an EMBL/GenBank/DDBJ whole genome shotgun (WGS) entry which is preliminary data.</text>
</comment>
<dbReference type="InterPro" id="IPR004875">
    <property type="entry name" value="DDE_SF_endonuclease_dom"/>
</dbReference>
<evidence type="ECO:0000259" key="7">
    <source>
        <dbReference type="PROSITE" id="PS51253"/>
    </source>
</evidence>
<dbReference type="GO" id="GO:0008270">
    <property type="term" value="F:zinc ion binding"/>
    <property type="evidence" value="ECO:0007669"/>
    <property type="project" value="UniProtKB-KW"/>
</dbReference>
<dbReference type="PANTHER" id="PTHR19303:SF74">
    <property type="entry name" value="POGO TRANSPOSABLE ELEMENT WITH KRAB DOMAIN"/>
    <property type="match status" value="1"/>
</dbReference>
<keyword evidence="3" id="KW-0863">Zinc-finger</keyword>
<dbReference type="Proteomes" id="UP000691718">
    <property type="component" value="Unassembled WGS sequence"/>
</dbReference>
<keyword evidence="2" id="KW-0479">Metal-binding</keyword>
<feature type="domain" description="HTH CENPB-type" evidence="7">
    <location>
        <begin position="59"/>
        <end position="136"/>
    </location>
</feature>
<dbReference type="EMBL" id="CAJQZP010001196">
    <property type="protein sequence ID" value="CAG5027810.1"/>
    <property type="molecule type" value="Genomic_DNA"/>
</dbReference>
<dbReference type="InterPro" id="IPR050863">
    <property type="entry name" value="CenT-Element_Derived"/>
</dbReference>
<dbReference type="Pfam" id="PF05225">
    <property type="entry name" value="HTH_psq"/>
    <property type="match status" value="1"/>
</dbReference>
<protein>
    <submittedName>
        <fullName evidence="8">(apollo) hypothetical protein</fullName>
    </submittedName>
</protein>
<keyword evidence="5" id="KW-0238">DNA-binding</keyword>
<evidence type="ECO:0000256" key="1">
    <source>
        <dbReference type="ARBA" id="ARBA00004123"/>
    </source>
</evidence>
<keyword evidence="9" id="KW-1185">Reference proteome</keyword>
<name>A0A8S3XJD2_PARAO</name>
<evidence type="ECO:0000256" key="2">
    <source>
        <dbReference type="ARBA" id="ARBA00022723"/>
    </source>
</evidence>
<dbReference type="GO" id="GO:0005634">
    <property type="term" value="C:nucleus"/>
    <property type="evidence" value="ECO:0007669"/>
    <property type="project" value="UniProtKB-SubCell"/>
</dbReference>
<dbReference type="PANTHER" id="PTHR19303">
    <property type="entry name" value="TRANSPOSON"/>
    <property type="match status" value="1"/>
</dbReference>
<evidence type="ECO:0000256" key="6">
    <source>
        <dbReference type="ARBA" id="ARBA00023242"/>
    </source>
</evidence>
<dbReference type="CDD" id="cd15517">
    <property type="entry name" value="PHD_TCF19_like"/>
    <property type="match status" value="1"/>
</dbReference>
<evidence type="ECO:0000256" key="3">
    <source>
        <dbReference type="ARBA" id="ARBA00022771"/>
    </source>
</evidence>
<keyword evidence="6" id="KW-0539">Nucleus</keyword>
<dbReference type="InterPro" id="IPR006600">
    <property type="entry name" value="HTH_CenpB_DNA-bd_dom"/>
</dbReference>
<dbReference type="GO" id="GO:0003677">
    <property type="term" value="F:DNA binding"/>
    <property type="evidence" value="ECO:0007669"/>
    <property type="project" value="UniProtKB-KW"/>
</dbReference>
<dbReference type="AlphaFoldDB" id="A0A8S3XJD2"/>
<evidence type="ECO:0000256" key="4">
    <source>
        <dbReference type="ARBA" id="ARBA00022833"/>
    </source>
</evidence>
<dbReference type="PROSITE" id="PS51253">
    <property type="entry name" value="HTH_CENPB"/>
    <property type="match status" value="1"/>
</dbReference>
<accession>A0A8S3XJD2</accession>
<dbReference type="InterPro" id="IPR007889">
    <property type="entry name" value="HTH_Psq"/>
</dbReference>
<gene>
    <name evidence="8" type="ORF">PAPOLLO_LOCUS18892</name>
</gene>
<comment type="subcellular location">
    <subcellularLocation>
        <location evidence="1">Nucleus</location>
    </subcellularLocation>
</comment>
<dbReference type="SMART" id="SM00249">
    <property type="entry name" value="PHD"/>
    <property type="match status" value="1"/>
</dbReference>
<dbReference type="InterPro" id="IPR001965">
    <property type="entry name" value="Znf_PHD"/>
</dbReference>
<keyword evidence="4" id="KW-0862">Zinc</keyword>
<dbReference type="Pfam" id="PF03184">
    <property type="entry name" value="DDE_1"/>
    <property type="match status" value="1"/>
</dbReference>
<dbReference type="OrthoDB" id="6905734at2759"/>
<evidence type="ECO:0000256" key="5">
    <source>
        <dbReference type="ARBA" id="ARBA00023125"/>
    </source>
</evidence>